<dbReference type="PANTHER" id="PTHR22576:SF37">
    <property type="entry name" value="MUCOSA-ASSOCIATED LYMPHOID TISSUE LYMPHOMA TRANSLOCATION PROTEIN 1"/>
    <property type="match status" value="1"/>
</dbReference>
<dbReference type="SUPFAM" id="SSF52129">
    <property type="entry name" value="Caspase-like"/>
    <property type="match status" value="1"/>
</dbReference>
<dbReference type="Proteomes" id="UP001652625">
    <property type="component" value="Chromosome 09"/>
</dbReference>
<dbReference type="PROSITE" id="PS50208">
    <property type="entry name" value="CASPASE_P20"/>
    <property type="match status" value="1"/>
</dbReference>
<evidence type="ECO:0000313" key="5">
    <source>
        <dbReference type="RefSeq" id="XP_065662326.1"/>
    </source>
</evidence>
<dbReference type="Gene3D" id="1.10.533.10">
    <property type="entry name" value="Death Domain, Fas"/>
    <property type="match status" value="1"/>
</dbReference>
<dbReference type="SUPFAM" id="SSF47986">
    <property type="entry name" value="DEATH domain"/>
    <property type="match status" value="1"/>
</dbReference>
<feature type="compositionally biased region" description="Low complexity" evidence="1">
    <location>
        <begin position="111"/>
        <end position="122"/>
    </location>
</feature>
<accession>A0ABM4CKM5</accession>
<evidence type="ECO:0000259" key="3">
    <source>
        <dbReference type="PROSITE" id="PS50208"/>
    </source>
</evidence>
<evidence type="ECO:0000313" key="4">
    <source>
        <dbReference type="Proteomes" id="UP001652625"/>
    </source>
</evidence>
<dbReference type="InterPro" id="IPR029030">
    <property type="entry name" value="Caspase-like_dom_sf"/>
</dbReference>
<dbReference type="Pfam" id="PF00531">
    <property type="entry name" value="Death"/>
    <property type="match status" value="1"/>
</dbReference>
<dbReference type="PANTHER" id="PTHR22576">
    <property type="entry name" value="MUCOSA ASSOCIATED LYMPHOID TISSUE LYMPHOMA TRANSLOCATION PROTEIN 1/PARACASPASE"/>
    <property type="match status" value="1"/>
</dbReference>
<dbReference type="Pfam" id="PF00656">
    <property type="entry name" value="Peptidase_C14"/>
    <property type="match status" value="1"/>
</dbReference>
<proteinExistence type="predicted"/>
<dbReference type="InterPro" id="IPR011600">
    <property type="entry name" value="Pept_C14_caspase"/>
</dbReference>
<feature type="domain" description="Caspase family p20" evidence="3">
    <location>
        <begin position="284"/>
        <end position="362"/>
    </location>
</feature>
<keyword evidence="4" id="KW-1185">Reference proteome</keyword>
<dbReference type="InterPro" id="IPR000488">
    <property type="entry name" value="Death_dom"/>
</dbReference>
<dbReference type="Gene3D" id="3.40.50.1460">
    <property type="match status" value="1"/>
</dbReference>
<dbReference type="InterPro" id="IPR011029">
    <property type="entry name" value="DEATH-like_dom_sf"/>
</dbReference>
<dbReference type="InterPro" id="IPR052039">
    <property type="entry name" value="Caspase-related_regulators"/>
</dbReference>
<dbReference type="GeneID" id="101236630"/>
<feature type="region of interest" description="Disordered" evidence="1">
    <location>
        <begin position="111"/>
        <end position="133"/>
    </location>
</feature>
<evidence type="ECO:0000256" key="1">
    <source>
        <dbReference type="SAM" id="MobiDB-lite"/>
    </source>
</evidence>
<gene>
    <name evidence="5" type="primary">LOC101236630</name>
</gene>
<dbReference type="PROSITE" id="PS50017">
    <property type="entry name" value="DEATH_DOMAIN"/>
    <property type="match status" value="1"/>
</dbReference>
<name>A0ABM4CKM5_HYDVU</name>
<reference evidence="5" key="1">
    <citation type="submission" date="2025-08" db="UniProtKB">
        <authorList>
            <consortium name="RefSeq"/>
        </authorList>
    </citation>
    <scope>IDENTIFICATION</scope>
</reference>
<dbReference type="InterPro" id="IPR001309">
    <property type="entry name" value="Pept_C14_p20"/>
</dbReference>
<evidence type="ECO:0000259" key="2">
    <source>
        <dbReference type="PROSITE" id="PS50017"/>
    </source>
</evidence>
<dbReference type="RefSeq" id="XP_065662326.1">
    <property type="nucleotide sequence ID" value="XM_065806254.1"/>
</dbReference>
<sequence>MQMVDLNDSLKQEIRCTDAKDLPADILAELSFILNPPLIGKDFRNLAGKMKKSFQVVRWLEMQKDPTASLLEHWWSDNGSRTVEDLIVLLKEIQRFDAVKLLEQHTHTIVRSRPPSTVSTSSKEPTEHDSSEISFYKSTDRQSICNTVPSELSTITGNEEDPDDELNDYLQDKEDEKLLRKISGPCETKDIHPIYIYNNLKFPQSDSTKSLLSTKSPSASSSTISYCTDFYTNAYNSQHAQPNEVNKLNTVVQQQQHEVSLTREAPPIVNQKIINNESTSVVASDKIALLIGNQVYKHRSKLCNPSKDVDALTIALRELGFKVLSLVDLNLTEMRTVMLSFCKLLGPGVFAVFYFAGHGFEENGENFLIPVDASPSFRRDEFIAAQEVLREMQLRETALNLCIIDACRVIGNELNSSDASRSCRLGHGTSGNTIVAYSCQPATQAYEIVGEENGVYMTELLKHIKRDCRIEHILMDVNTAVNRNPIITQRPVFETDSADDCRLTCQIDGHANNALWQSKRFDMWNDSSIPPDPQFFKKNEESVILKFAYQALFSNKLRINVFMKNCNEQTLELHDVQLLNGSDLVIIDKPVCNIVRPRNDEWTEIHDFIVKDIQKITSNLLLVFQLQYRIKTDNHTSDFFPLEVKIDAGFPLISAHFREFHKWICEENFPGHKNTWV</sequence>
<organism evidence="4 5">
    <name type="scientific">Hydra vulgaris</name>
    <name type="common">Hydra</name>
    <name type="synonym">Hydra attenuata</name>
    <dbReference type="NCBI Taxonomy" id="6087"/>
    <lineage>
        <taxon>Eukaryota</taxon>
        <taxon>Metazoa</taxon>
        <taxon>Cnidaria</taxon>
        <taxon>Hydrozoa</taxon>
        <taxon>Hydroidolina</taxon>
        <taxon>Anthoathecata</taxon>
        <taxon>Aplanulata</taxon>
        <taxon>Hydridae</taxon>
        <taxon>Hydra</taxon>
    </lineage>
</organism>
<protein>
    <submittedName>
        <fullName evidence="5">Mucosa-associated lymphoid tissue lymphoma translocation protein 1 isoform X2</fullName>
    </submittedName>
</protein>
<feature type="domain" description="Death" evidence="2">
    <location>
        <begin position="39"/>
        <end position="106"/>
    </location>
</feature>